<evidence type="ECO:0000313" key="2">
    <source>
        <dbReference type="EMBL" id="CEG42764.1"/>
    </source>
</evidence>
<dbReference type="Proteomes" id="UP000054928">
    <property type="component" value="Unassembled WGS sequence"/>
</dbReference>
<evidence type="ECO:0000313" key="3">
    <source>
        <dbReference type="Proteomes" id="UP000054928"/>
    </source>
</evidence>
<name>A0A0P1ANP7_PLAHL</name>
<organism evidence="2 3">
    <name type="scientific">Plasmopara halstedii</name>
    <name type="common">Downy mildew of sunflower</name>
    <dbReference type="NCBI Taxonomy" id="4781"/>
    <lineage>
        <taxon>Eukaryota</taxon>
        <taxon>Sar</taxon>
        <taxon>Stramenopiles</taxon>
        <taxon>Oomycota</taxon>
        <taxon>Peronosporomycetes</taxon>
        <taxon>Peronosporales</taxon>
        <taxon>Peronosporaceae</taxon>
        <taxon>Plasmopara</taxon>
    </lineage>
</organism>
<proteinExistence type="predicted"/>
<sequence>MKLGPKARIVGLEVEGGNRQHDVSDHMDERPPKRDATKYKGKNQWVEAIQNVTDKSVCNITWDASEHCDIIRLKANIVAQGFT</sequence>
<feature type="compositionally biased region" description="Basic and acidic residues" evidence="1">
    <location>
        <begin position="16"/>
        <end position="38"/>
    </location>
</feature>
<dbReference type="AlphaFoldDB" id="A0A0P1ANP7"/>
<keyword evidence="3" id="KW-1185">Reference proteome</keyword>
<protein>
    <submittedName>
        <fullName evidence="2">Uncharacterized protein</fullName>
    </submittedName>
</protein>
<accession>A0A0P1ANP7</accession>
<reference evidence="3" key="1">
    <citation type="submission" date="2014-09" db="EMBL/GenBank/DDBJ databases">
        <authorList>
            <person name="Sharma Rahul"/>
            <person name="Thines Marco"/>
        </authorList>
    </citation>
    <scope>NUCLEOTIDE SEQUENCE [LARGE SCALE GENOMIC DNA]</scope>
</reference>
<dbReference type="RefSeq" id="XP_024579133.1">
    <property type="nucleotide sequence ID" value="XM_024728679.1"/>
</dbReference>
<dbReference type="GeneID" id="36408069"/>
<dbReference type="EMBL" id="CCYD01000645">
    <property type="protein sequence ID" value="CEG42764.1"/>
    <property type="molecule type" value="Genomic_DNA"/>
</dbReference>
<evidence type="ECO:0000256" key="1">
    <source>
        <dbReference type="SAM" id="MobiDB-lite"/>
    </source>
</evidence>
<feature type="region of interest" description="Disordered" evidence="1">
    <location>
        <begin position="14"/>
        <end position="38"/>
    </location>
</feature>